<dbReference type="PANTHER" id="PTHR33990">
    <property type="entry name" value="PROTEIN YJDN-RELATED"/>
    <property type="match status" value="1"/>
</dbReference>
<feature type="domain" description="PhnB-like" evidence="1">
    <location>
        <begin position="6"/>
        <end position="127"/>
    </location>
</feature>
<dbReference type="CDD" id="cd06588">
    <property type="entry name" value="PhnB_like"/>
    <property type="match status" value="1"/>
</dbReference>
<dbReference type="Gene3D" id="3.30.720.110">
    <property type="match status" value="1"/>
</dbReference>
<gene>
    <name evidence="2" type="ORF">GAK31_01525</name>
</gene>
<dbReference type="PANTHER" id="PTHR33990:SF4">
    <property type="entry name" value="PHNB-LIKE DOMAIN-CONTAINING PROTEIN"/>
    <property type="match status" value="1"/>
</dbReference>
<evidence type="ECO:0000259" key="1">
    <source>
        <dbReference type="Pfam" id="PF06983"/>
    </source>
</evidence>
<proteinExistence type="predicted"/>
<sequence length="136" mass="15142">MLRSRPFLMFTGQAEQTLALYGEAFADFRLLGLRRHGDGGPGVPGTVYQASFVLGGTHYQCMDSPDVHSFGFTPALSLFVEFDSHDHFERAARVLGEGGQWLMPAGEHDFSRRYGWVQDRFGVSWQLNLGAMPDPS</sequence>
<dbReference type="SUPFAM" id="SSF54593">
    <property type="entry name" value="Glyoxalase/Bleomycin resistance protein/Dihydroxybiphenyl dioxygenase"/>
    <property type="match status" value="1"/>
</dbReference>
<dbReference type="PIRSF" id="PIRSF021700">
    <property type="entry name" value="3_dmu_93_MTrfase"/>
    <property type="match status" value="1"/>
</dbReference>
<dbReference type="InterPro" id="IPR029068">
    <property type="entry name" value="Glyas_Bleomycin-R_OHBP_Dase"/>
</dbReference>
<reference evidence="3" key="1">
    <citation type="journal article" date="2020" name="MBio">
        <title>Horizontal gene transfer to a defensive symbiont with a reduced genome amongst a multipartite beetle microbiome.</title>
        <authorList>
            <person name="Waterworth S.C."/>
            <person name="Florez L.V."/>
            <person name="Rees E.R."/>
            <person name="Hertweck C."/>
            <person name="Kaltenpoth M."/>
            <person name="Kwan J.C."/>
        </authorList>
    </citation>
    <scope>NUCLEOTIDE SEQUENCE [LARGE SCALE GENOMIC DNA]</scope>
</reference>
<accession>A0A7V8FHU9</accession>
<dbReference type="Gene3D" id="3.30.720.100">
    <property type="match status" value="1"/>
</dbReference>
<dbReference type="EMBL" id="WNDS01000002">
    <property type="protein sequence ID" value="KAF1016041.1"/>
    <property type="molecule type" value="Genomic_DNA"/>
</dbReference>
<dbReference type="Pfam" id="PF06983">
    <property type="entry name" value="3-dmu-9_3-mt"/>
    <property type="match status" value="1"/>
</dbReference>
<name>A0A7V8FHU9_STEMA</name>
<protein>
    <recommendedName>
        <fullName evidence="1">PhnB-like domain-containing protein</fullName>
    </recommendedName>
</protein>
<dbReference type="InterPro" id="IPR028973">
    <property type="entry name" value="PhnB-like"/>
</dbReference>
<comment type="caution">
    <text evidence="2">The sequence shown here is derived from an EMBL/GenBank/DDBJ whole genome shotgun (WGS) entry which is preliminary data.</text>
</comment>
<evidence type="ECO:0000313" key="2">
    <source>
        <dbReference type="EMBL" id="KAF1016041.1"/>
    </source>
</evidence>
<dbReference type="AlphaFoldDB" id="A0A7V8FHU9"/>
<dbReference type="Proteomes" id="UP000487117">
    <property type="component" value="Unassembled WGS sequence"/>
</dbReference>
<dbReference type="InterPro" id="IPR009725">
    <property type="entry name" value="3_dmu_93_MTrfase"/>
</dbReference>
<evidence type="ECO:0000313" key="3">
    <source>
        <dbReference type="Proteomes" id="UP000487117"/>
    </source>
</evidence>
<organism evidence="2 3">
    <name type="scientific">Stenotrophomonas maltophilia</name>
    <name type="common">Pseudomonas maltophilia</name>
    <name type="synonym">Xanthomonas maltophilia</name>
    <dbReference type="NCBI Taxonomy" id="40324"/>
    <lineage>
        <taxon>Bacteria</taxon>
        <taxon>Pseudomonadati</taxon>
        <taxon>Pseudomonadota</taxon>
        <taxon>Gammaproteobacteria</taxon>
        <taxon>Lysobacterales</taxon>
        <taxon>Lysobacteraceae</taxon>
        <taxon>Stenotrophomonas</taxon>
        <taxon>Stenotrophomonas maltophilia group</taxon>
    </lineage>
</organism>